<dbReference type="Pfam" id="PF08942">
    <property type="entry name" value="DUF1919"/>
    <property type="match status" value="1"/>
</dbReference>
<proteinExistence type="predicted"/>
<accession>A0ABY4F4V5</accession>
<protein>
    <submittedName>
        <fullName evidence="1">DUF1919 domain-containing protein</fullName>
    </submittedName>
</protein>
<organism evidence="1 2">
    <name type="scientific">Hymenobacter cellulosivorans</name>
    <dbReference type="NCBI Taxonomy" id="2932249"/>
    <lineage>
        <taxon>Bacteria</taxon>
        <taxon>Pseudomonadati</taxon>
        <taxon>Bacteroidota</taxon>
        <taxon>Cytophagia</taxon>
        <taxon>Cytophagales</taxon>
        <taxon>Hymenobacteraceae</taxon>
        <taxon>Hymenobacter</taxon>
    </lineage>
</organism>
<dbReference type="Proteomes" id="UP000831785">
    <property type="component" value="Chromosome"/>
</dbReference>
<sequence>MSYFIDQRRERLGRIINRRRLKNKTFTIISNDCWGAEVYKHFNLPFNTPFIGLMLAAPCYLKLVSNPQYYLAQPLEFQAESRYESITALRARWPHYIPIATLGGEVEIQFLHYHSDEEARDKWTRRAQRIDWNNVFFKFDGSKDQATPELVQQFDQIKFPRLTLLRAPQPGIQSAVVVPDYVEDGLKLFERSLPRFDLVGWLNGGDVHTTPITSLYNKVFFPKVW</sequence>
<name>A0ABY4F4V5_9BACT</name>
<dbReference type="SUPFAM" id="SSF142795">
    <property type="entry name" value="CAC2185-like"/>
    <property type="match status" value="1"/>
</dbReference>
<dbReference type="InterPro" id="IPR037226">
    <property type="entry name" value="CAC2185-like_sf"/>
</dbReference>
<dbReference type="EMBL" id="CP095049">
    <property type="protein sequence ID" value="UOQ51700.1"/>
    <property type="molecule type" value="Genomic_DNA"/>
</dbReference>
<gene>
    <name evidence="1" type="ORF">MUN80_18280</name>
</gene>
<evidence type="ECO:0000313" key="2">
    <source>
        <dbReference type="Proteomes" id="UP000831785"/>
    </source>
</evidence>
<dbReference type="RefSeq" id="WP_244714989.1">
    <property type="nucleotide sequence ID" value="NZ_CP095049.1"/>
</dbReference>
<keyword evidence="2" id="KW-1185">Reference proteome</keyword>
<reference evidence="1 2" key="1">
    <citation type="submission" date="2022-04" db="EMBL/GenBank/DDBJ databases">
        <title>Hymenobacter sp. isolated from the air.</title>
        <authorList>
            <person name="Won M."/>
            <person name="Lee C.-M."/>
            <person name="Woen H.-Y."/>
            <person name="Kwon S.-W."/>
        </authorList>
    </citation>
    <scope>NUCLEOTIDE SEQUENCE [LARGE SCALE GENOMIC DNA]</scope>
    <source>
        <strain evidence="2">5116 S-27</strain>
    </source>
</reference>
<evidence type="ECO:0000313" key="1">
    <source>
        <dbReference type="EMBL" id="UOQ51700.1"/>
    </source>
</evidence>
<dbReference type="InterPro" id="IPR015037">
    <property type="entry name" value="DUF1919"/>
</dbReference>